<dbReference type="EMBL" id="FOUF01000003">
    <property type="protein sequence ID" value="SFL96945.1"/>
    <property type="molecule type" value="Genomic_DNA"/>
</dbReference>
<dbReference type="GO" id="GO:0008237">
    <property type="term" value="F:metallopeptidase activity"/>
    <property type="evidence" value="ECO:0007669"/>
    <property type="project" value="InterPro"/>
</dbReference>
<organism evidence="2 3">
    <name type="scientific">Nitrosomonas nitrosa</name>
    <dbReference type="NCBI Taxonomy" id="52442"/>
    <lineage>
        <taxon>Bacteria</taxon>
        <taxon>Pseudomonadati</taxon>
        <taxon>Pseudomonadota</taxon>
        <taxon>Betaproteobacteria</taxon>
        <taxon>Nitrosomonadales</taxon>
        <taxon>Nitrosomonadaceae</taxon>
        <taxon>Nitrosomonas</taxon>
    </lineage>
</organism>
<dbReference type="Pfam" id="PF13699">
    <property type="entry name" value="eCIS_core"/>
    <property type="match status" value="1"/>
</dbReference>
<reference evidence="2 3" key="1">
    <citation type="submission" date="2016-10" db="EMBL/GenBank/DDBJ databases">
        <authorList>
            <person name="de Groot N.N."/>
        </authorList>
    </citation>
    <scope>NUCLEOTIDE SEQUENCE [LARGE SCALE GENOMIC DNA]</scope>
    <source>
        <strain evidence="2 3">Nm146</strain>
    </source>
</reference>
<keyword evidence="3" id="KW-1185">Reference proteome</keyword>
<gene>
    <name evidence="2" type="ORF">SAMN05421880_10368</name>
</gene>
<dbReference type="AlphaFoldDB" id="A0A1I4M1L6"/>
<dbReference type="InterPro" id="IPR024079">
    <property type="entry name" value="MetalloPept_cat_dom_sf"/>
</dbReference>
<evidence type="ECO:0000313" key="2">
    <source>
        <dbReference type="EMBL" id="SFL96945.1"/>
    </source>
</evidence>
<proteinExistence type="predicted"/>
<evidence type="ECO:0000313" key="3">
    <source>
        <dbReference type="Proteomes" id="UP000199561"/>
    </source>
</evidence>
<dbReference type="InterPro" id="IPR025295">
    <property type="entry name" value="eCIS_core_dom"/>
</dbReference>
<dbReference type="Proteomes" id="UP000199561">
    <property type="component" value="Unassembled WGS sequence"/>
</dbReference>
<dbReference type="STRING" id="52442.SAMN05421880_10368"/>
<feature type="domain" description="eCIS core" evidence="1">
    <location>
        <begin position="93"/>
        <end position="169"/>
    </location>
</feature>
<name>A0A1I4M1L6_9PROT</name>
<sequence>MSLHGREVTFSMEGMAMHKVNASYQNKQVTILQPQQGILQRKCTCGNYTVASSSCSTCKKNNQMGLLQKAVRRSEATEIPPIVHDVLRSPGHPLDSGTLGFMASRFSHDFSQVRVHTDDKAAESANAVDALAYTAGKHIVFGARQYTPGTASGRELLVHELAHVMQQEQVASNALPVRIGHPSGSEEVNADHLARSALSGERLPHRVIGAGAPLLSRRVIPRLVHCTAGTDGAPADPVTELTTIVDRAEGMATAASILLTLVAGLTRAGMRPVGSTVEQAFDDRFGEPPAVRGGFMNRLTGDVRPTLEIALSEEMELMARRYELIANQFGSGFIHYLCMSTTRSFGGCNITDCSNDAWACPGVNAIFLCPGFWGGDLRTSSTLLIHETSHMIWESVFHGARGAGGNFRHAECYASFVADIFGLAPGIPACPAT</sequence>
<evidence type="ECO:0000259" key="1">
    <source>
        <dbReference type="Pfam" id="PF13699"/>
    </source>
</evidence>
<accession>A0A1I4M1L6</accession>
<protein>
    <recommendedName>
        <fullName evidence="1">eCIS core domain-containing protein</fullName>
    </recommendedName>
</protein>
<dbReference type="Gene3D" id="3.40.390.10">
    <property type="entry name" value="Collagenase (Catalytic Domain)"/>
    <property type="match status" value="1"/>
</dbReference>